<dbReference type="InterPro" id="IPR016032">
    <property type="entry name" value="Sig_transdc_resp-reg_C-effctor"/>
</dbReference>
<dbReference type="EMBL" id="BAAAHE010000027">
    <property type="protein sequence ID" value="GAA0626920.1"/>
    <property type="molecule type" value="Genomic_DNA"/>
</dbReference>
<dbReference type="PRINTS" id="PR00038">
    <property type="entry name" value="HTHLUXR"/>
</dbReference>
<name>A0ABN1H250_9ACTN</name>
<keyword evidence="1" id="KW-0805">Transcription regulation</keyword>
<keyword evidence="7" id="KW-1185">Reference proteome</keyword>
<dbReference type="Gene3D" id="1.10.10.10">
    <property type="entry name" value="Winged helix-like DNA-binding domain superfamily/Winged helix DNA-binding domain"/>
    <property type="match status" value="1"/>
</dbReference>
<evidence type="ECO:0000259" key="5">
    <source>
        <dbReference type="PROSITE" id="PS50043"/>
    </source>
</evidence>
<dbReference type="SUPFAM" id="SSF46894">
    <property type="entry name" value="C-terminal effector domain of the bipartite response regulators"/>
    <property type="match status" value="1"/>
</dbReference>
<gene>
    <name evidence="6" type="ORF">GCM10009547_33060</name>
</gene>
<feature type="region of interest" description="Disordered" evidence="4">
    <location>
        <begin position="1"/>
        <end position="39"/>
    </location>
</feature>
<evidence type="ECO:0000256" key="3">
    <source>
        <dbReference type="ARBA" id="ARBA00023163"/>
    </source>
</evidence>
<evidence type="ECO:0000256" key="1">
    <source>
        <dbReference type="ARBA" id="ARBA00023015"/>
    </source>
</evidence>
<dbReference type="InterPro" id="IPR036388">
    <property type="entry name" value="WH-like_DNA-bd_sf"/>
</dbReference>
<dbReference type="PANTHER" id="PTHR44688">
    <property type="entry name" value="DNA-BINDING TRANSCRIPTIONAL ACTIVATOR DEVR_DOSR"/>
    <property type="match status" value="1"/>
</dbReference>
<evidence type="ECO:0000256" key="2">
    <source>
        <dbReference type="ARBA" id="ARBA00023125"/>
    </source>
</evidence>
<reference evidence="6 7" key="1">
    <citation type="journal article" date="2019" name="Int. J. Syst. Evol. Microbiol.">
        <title>The Global Catalogue of Microorganisms (GCM) 10K type strain sequencing project: providing services to taxonomists for standard genome sequencing and annotation.</title>
        <authorList>
            <consortium name="The Broad Institute Genomics Platform"/>
            <consortium name="The Broad Institute Genome Sequencing Center for Infectious Disease"/>
            <person name="Wu L."/>
            <person name="Ma J."/>
        </authorList>
    </citation>
    <scope>NUCLEOTIDE SEQUENCE [LARGE SCALE GENOMIC DNA]</scope>
    <source>
        <strain evidence="6 7">JCM 10671</strain>
    </source>
</reference>
<dbReference type="CDD" id="cd06170">
    <property type="entry name" value="LuxR_C_like"/>
    <property type="match status" value="1"/>
</dbReference>
<dbReference type="Pfam" id="PF00196">
    <property type="entry name" value="GerE"/>
    <property type="match status" value="1"/>
</dbReference>
<proteinExistence type="predicted"/>
<dbReference type="SUPFAM" id="SSF52172">
    <property type="entry name" value="CheY-like"/>
    <property type="match status" value="1"/>
</dbReference>
<dbReference type="Proteomes" id="UP001500957">
    <property type="component" value="Unassembled WGS sequence"/>
</dbReference>
<dbReference type="SMART" id="SM00421">
    <property type="entry name" value="HTH_LUXR"/>
    <property type="match status" value="1"/>
</dbReference>
<comment type="caution">
    <text evidence="6">The sequence shown here is derived from an EMBL/GenBank/DDBJ whole genome shotgun (WGS) entry which is preliminary data.</text>
</comment>
<dbReference type="PROSITE" id="PS00622">
    <property type="entry name" value="HTH_LUXR_1"/>
    <property type="match status" value="1"/>
</dbReference>
<evidence type="ECO:0000313" key="6">
    <source>
        <dbReference type="EMBL" id="GAA0626920.1"/>
    </source>
</evidence>
<dbReference type="InterPro" id="IPR011006">
    <property type="entry name" value="CheY-like_superfamily"/>
</dbReference>
<protein>
    <submittedName>
        <fullName evidence="6">Response regulator transcription factor</fullName>
    </submittedName>
</protein>
<evidence type="ECO:0000256" key="4">
    <source>
        <dbReference type="SAM" id="MobiDB-lite"/>
    </source>
</evidence>
<organism evidence="6 7">
    <name type="scientific">Sporichthya brevicatena</name>
    <dbReference type="NCBI Taxonomy" id="171442"/>
    <lineage>
        <taxon>Bacteria</taxon>
        <taxon>Bacillati</taxon>
        <taxon>Actinomycetota</taxon>
        <taxon>Actinomycetes</taxon>
        <taxon>Sporichthyales</taxon>
        <taxon>Sporichthyaceae</taxon>
        <taxon>Sporichthya</taxon>
    </lineage>
</organism>
<accession>A0ABN1H250</accession>
<evidence type="ECO:0000313" key="7">
    <source>
        <dbReference type="Proteomes" id="UP001500957"/>
    </source>
</evidence>
<dbReference type="InterPro" id="IPR000792">
    <property type="entry name" value="Tscrpt_reg_LuxR_C"/>
</dbReference>
<dbReference type="PANTHER" id="PTHR44688:SF16">
    <property type="entry name" value="DNA-BINDING TRANSCRIPTIONAL ACTIVATOR DEVR_DOSR"/>
    <property type="match status" value="1"/>
</dbReference>
<feature type="domain" description="HTH luxR-type" evidence="5">
    <location>
        <begin position="174"/>
        <end position="239"/>
    </location>
</feature>
<keyword evidence="3" id="KW-0804">Transcription</keyword>
<sequence>MTLLESAPRAANSVLTRPNRTVPPPPRVPSPLVRESRELREPRFAPDDLPLGAERTGWFTAMVVGADPYRRALAVRRLRALGAKDVTEAGTVLQARAWARTAGPRDVCLAEAALPDGSGILLLAELQRAGWAGCAVVPLADGARAARAALAARVRSCVLAGRVTGGGPDSDAARAATRLGLSAREVEVLRHVAEGRSNRDIGEAMGLSALTVKSHLARIARKLGTGDRAGMVATAIRARAID</sequence>
<dbReference type="PROSITE" id="PS50043">
    <property type="entry name" value="HTH_LUXR_2"/>
    <property type="match status" value="1"/>
</dbReference>
<keyword evidence="2" id="KW-0238">DNA-binding</keyword>